<reference evidence="1 2" key="1">
    <citation type="submission" date="2020-03" db="EMBL/GenBank/DDBJ databases">
        <title>Whole genome shotgun sequence of Phytohabitans rumicis NBRC 108638.</title>
        <authorList>
            <person name="Komaki H."/>
            <person name="Tamura T."/>
        </authorList>
    </citation>
    <scope>NUCLEOTIDE SEQUENCE [LARGE SCALE GENOMIC DNA]</scope>
    <source>
        <strain evidence="1 2">NBRC 108638</strain>
    </source>
</reference>
<accession>A0A6V8L9G3</accession>
<proteinExistence type="predicted"/>
<keyword evidence="2" id="KW-1185">Reference proteome</keyword>
<evidence type="ECO:0000313" key="2">
    <source>
        <dbReference type="Proteomes" id="UP000482960"/>
    </source>
</evidence>
<gene>
    <name evidence="1" type="ORF">Prum_065960</name>
</gene>
<dbReference type="AlphaFoldDB" id="A0A6V8L9G3"/>
<name>A0A6V8L9G3_9ACTN</name>
<protein>
    <submittedName>
        <fullName evidence="1">Uncharacterized protein</fullName>
    </submittedName>
</protein>
<organism evidence="1 2">
    <name type="scientific">Phytohabitans rumicis</name>
    <dbReference type="NCBI Taxonomy" id="1076125"/>
    <lineage>
        <taxon>Bacteria</taxon>
        <taxon>Bacillati</taxon>
        <taxon>Actinomycetota</taxon>
        <taxon>Actinomycetes</taxon>
        <taxon>Micromonosporales</taxon>
        <taxon>Micromonosporaceae</taxon>
    </lineage>
</organism>
<evidence type="ECO:0000313" key="1">
    <source>
        <dbReference type="EMBL" id="GFJ92954.1"/>
    </source>
</evidence>
<reference evidence="1 2" key="2">
    <citation type="submission" date="2020-03" db="EMBL/GenBank/DDBJ databases">
        <authorList>
            <person name="Ichikawa N."/>
            <person name="Kimura A."/>
            <person name="Kitahashi Y."/>
            <person name="Uohara A."/>
        </authorList>
    </citation>
    <scope>NUCLEOTIDE SEQUENCE [LARGE SCALE GENOMIC DNA]</scope>
    <source>
        <strain evidence="1 2">NBRC 108638</strain>
    </source>
</reference>
<dbReference type="RefSeq" id="WP_173079710.1">
    <property type="nucleotide sequence ID" value="NZ_BAABJB010000005.1"/>
</dbReference>
<dbReference type="NCBIfam" id="NF040566">
    <property type="entry name" value="SCO2522_fam"/>
    <property type="match status" value="1"/>
</dbReference>
<sequence length="313" mass="34039">MTSTETAVFLEASADGGVEAVPLSHLSFEVGHLYVEDLRAGVARLRRYFAQVAPWAQAARAACGEEVDPANARISTCFLIDDYFTQPGPPSELVPQIVDAARDSGLRIDYLVRESACAELAPIVEGRLVTEPVPGTNGSRPPPSEVGWLCNGQRSPAPHAAEAMAVPDGWRPPVENAVNRHSIFVDVELWDERGGRRTWSCAFLSAVWQLARLGLIRNAGDNPLIPEDVAELPERWAALPPIVRLQADAPPFFAYQSFSVLGARFLSIESAVRTILSQVAIPGDVLRQTDDRAMAEGFDLPAAALDRIRYAFV</sequence>
<comment type="caution">
    <text evidence="1">The sequence shown here is derived from an EMBL/GenBank/DDBJ whole genome shotgun (WGS) entry which is preliminary data.</text>
</comment>
<dbReference type="EMBL" id="BLPG01000001">
    <property type="protein sequence ID" value="GFJ92954.1"/>
    <property type="molecule type" value="Genomic_DNA"/>
</dbReference>
<dbReference type="Proteomes" id="UP000482960">
    <property type="component" value="Unassembled WGS sequence"/>
</dbReference>
<dbReference type="InterPro" id="IPR049747">
    <property type="entry name" value="SCO2522-like"/>
</dbReference>